<protein>
    <recommendedName>
        <fullName evidence="4">SGNH hydrolase-type esterase domain-containing protein</fullName>
    </recommendedName>
</protein>
<evidence type="ECO:0000256" key="1">
    <source>
        <dbReference type="SAM" id="Coils"/>
    </source>
</evidence>
<keyword evidence="3" id="KW-1185">Reference proteome</keyword>
<dbReference type="InterPro" id="IPR036514">
    <property type="entry name" value="SGNH_hydro_sf"/>
</dbReference>
<reference evidence="2 3" key="1">
    <citation type="submission" date="2019-07" db="EMBL/GenBank/DDBJ databases">
        <title>Draft genome assembly of a fouling barnacle, Amphibalanus amphitrite (Darwin, 1854): The first reference genome for Thecostraca.</title>
        <authorList>
            <person name="Kim W."/>
        </authorList>
    </citation>
    <scope>NUCLEOTIDE SEQUENCE [LARGE SCALE GENOMIC DNA]</scope>
    <source>
        <strain evidence="2">SNU_AA5</strain>
        <tissue evidence="2">Soma without cirri and trophi</tissue>
    </source>
</reference>
<evidence type="ECO:0000313" key="2">
    <source>
        <dbReference type="EMBL" id="KAF0305879.1"/>
    </source>
</evidence>
<sequence>MPKSRCKKTWRRLQALEAEVASQAARREAGQRQIRALEAEVASLRAQVSEAPGPSARERPEVSELETRVVRYSAAPEVRSANPGQTCHLLLGDSIARDAGMVVDAPDLLTNMSVGGMTFHRLATGAREKIARWRQHCRAEGLRCGHIVIWCGGNDAYGGRGLATEDVVATVRACGENEVFVLGPTPRIHGRVYDRPDCSWSGTLAFRAESRIASALAGFANVTIVRHLGRQLCSGSQRKLGRRPGVFRSDGVHLSQEGYRRVFARVSGVLAWLHSTV</sequence>
<dbReference type="AlphaFoldDB" id="A0A6A4WKY3"/>
<evidence type="ECO:0008006" key="4">
    <source>
        <dbReference type="Google" id="ProtNLM"/>
    </source>
</evidence>
<dbReference type="Proteomes" id="UP000440578">
    <property type="component" value="Unassembled WGS sequence"/>
</dbReference>
<dbReference type="SUPFAM" id="SSF52266">
    <property type="entry name" value="SGNH hydrolase"/>
    <property type="match status" value="1"/>
</dbReference>
<gene>
    <name evidence="2" type="ORF">FJT64_022563</name>
</gene>
<feature type="coiled-coil region" evidence="1">
    <location>
        <begin position="13"/>
        <end position="47"/>
    </location>
</feature>
<comment type="caution">
    <text evidence="2">The sequence shown here is derived from an EMBL/GenBank/DDBJ whole genome shotgun (WGS) entry which is preliminary data.</text>
</comment>
<evidence type="ECO:0000313" key="3">
    <source>
        <dbReference type="Proteomes" id="UP000440578"/>
    </source>
</evidence>
<dbReference type="Gene3D" id="3.40.50.1110">
    <property type="entry name" value="SGNH hydrolase"/>
    <property type="match status" value="1"/>
</dbReference>
<dbReference type="EMBL" id="VIIS01000713">
    <property type="protein sequence ID" value="KAF0305879.1"/>
    <property type="molecule type" value="Genomic_DNA"/>
</dbReference>
<organism evidence="2 3">
    <name type="scientific">Amphibalanus amphitrite</name>
    <name type="common">Striped barnacle</name>
    <name type="synonym">Balanus amphitrite</name>
    <dbReference type="NCBI Taxonomy" id="1232801"/>
    <lineage>
        <taxon>Eukaryota</taxon>
        <taxon>Metazoa</taxon>
        <taxon>Ecdysozoa</taxon>
        <taxon>Arthropoda</taxon>
        <taxon>Crustacea</taxon>
        <taxon>Multicrustacea</taxon>
        <taxon>Cirripedia</taxon>
        <taxon>Thoracica</taxon>
        <taxon>Thoracicalcarea</taxon>
        <taxon>Balanomorpha</taxon>
        <taxon>Balanoidea</taxon>
        <taxon>Balanidae</taxon>
        <taxon>Amphibalaninae</taxon>
        <taxon>Amphibalanus</taxon>
    </lineage>
</organism>
<accession>A0A6A4WKY3</accession>
<proteinExistence type="predicted"/>
<name>A0A6A4WKY3_AMPAM</name>
<dbReference type="CDD" id="cd00229">
    <property type="entry name" value="SGNH_hydrolase"/>
    <property type="match status" value="1"/>
</dbReference>
<keyword evidence="1" id="KW-0175">Coiled coil</keyword>